<evidence type="ECO:0000313" key="2">
    <source>
        <dbReference type="Proteomes" id="UP000318375"/>
    </source>
</evidence>
<organism evidence="1 2">
    <name type="scientific">Gordonia phage Pupper</name>
    <dbReference type="NCBI Taxonomy" id="2571249"/>
    <lineage>
        <taxon>Viruses</taxon>
        <taxon>Duplodnaviria</taxon>
        <taxon>Heunggongvirae</taxon>
        <taxon>Uroviricota</taxon>
        <taxon>Caudoviricetes</taxon>
        <taxon>Puppervirus</taxon>
        <taxon>Puppervirus Pupper</taxon>
    </lineage>
</organism>
<proteinExistence type="predicted"/>
<dbReference type="Proteomes" id="UP000318375">
    <property type="component" value="Segment"/>
</dbReference>
<sequence>MLLNKTKLIETIDRGVERAKQDQVEWDQLVDAAEAEHNRRWREDDLPKLKPFRDLLTQRLKDKKPITQEEVQNFFHIPSYSSDRHRGYFKPFNRGGRRGYNRQWEADHNYGPRPVLQISSFETLRDFLETVADEQISTGQLEKAGFRSMHKLFQAAANGYWDEN</sequence>
<reference evidence="1 2" key="1">
    <citation type="submission" date="2019-05" db="EMBL/GenBank/DDBJ databases">
        <authorList>
            <person name="Pope W.H."/>
            <person name="Garlena R.A."/>
            <person name="Russell D.A."/>
            <person name="Jacobs-Sera D."/>
            <person name="Hatfull G.F."/>
        </authorList>
    </citation>
    <scope>NUCLEOTIDE SEQUENCE [LARGE SCALE GENOMIC DNA]</scope>
</reference>
<dbReference type="EMBL" id="MK977695">
    <property type="protein sequence ID" value="QDF18623.1"/>
    <property type="molecule type" value="Genomic_DNA"/>
</dbReference>
<dbReference type="KEGG" id="vg:64766156"/>
<accession>A0A4Y6EIS6</accession>
<name>A0A4Y6EIS6_9CAUD</name>
<dbReference type="GeneID" id="64766156"/>
<protein>
    <submittedName>
        <fullName evidence="1">Uncharacterized protein</fullName>
    </submittedName>
</protein>
<keyword evidence="2" id="KW-1185">Reference proteome</keyword>
<dbReference type="RefSeq" id="YP_010058925.1">
    <property type="nucleotide sequence ID" value="NC_054723.1"/>
</dbReference>
<gene>
    <name evidence="1" type="primary">137</name>
    <name evidence="1" type="ORF">SEA_PUPPER_137</name>
</gene>
<evidence type="ECO:0000313" key="1">
    <source>
        <dbReference type="EMBL" id="QDF18623.1"/>
    </source>
</evidence>